<dbReference type="AlphaFoldDB" id="A0A0V1HMX8"/>
<dbReference type="Proteomes" id="UP000054805">
    <property type="component" value="Unassembled WGS sequence"/>
</dbReference>
<sequence>MTYIQKHPAKCAQRKTEVSKQMRLQTTKFSQIIYHHIKFVDENVFYVLSNQCGILSSFRFLIAFTNLFIKE</sequence>
<comment type="caution">
    <text evidence="1">The sequence shown here is derived from an EMBL/GenBank/DDBJ whole genome shotgun (WGS) entry which is preliminary data.</text>
</comment>
<reference evidence="1 2" key="1">
    <citation type="submission" date="2015-01" db="EMBL/GenBank/DDBJ databases">
        <title>Evolution of Trichinella species and genotypes.</title>
        <authorList>
            <person name="Korhonen P.K."/>
            <person name="Edoardo P."/>
            <person name="Giuseppe L.R."/>
            <person name="Gasser R.B."/>
        </authorList>
    </citation>
    <scope>NUCLEOTIDE SEQUENCE [LARGE SCALE GENOMIC DNA]</scope>
    <source>
        <strain evidence="1">ISS588</strain>
    </source>
</reference>
<evidence type="ECO:0000313" key="1">
    <source>
        <dbReference type="EMBL" id="KRZ11849.1"/>
    </source>
</evidence>
<accession>A0A0V1HMX8</accession>
<dbReference type="EMBL" id="JYDS01000347">
    <property type="protein sequence ID" value="KRZ11849.1"/>
    <property type="molecule type" value="Genomic_DNA"/>
</dbReference>
<name>A0A0V1HMX8_TRIPS</name>
<protein>
    <submittedName>
        <fullName evidence="1">Uncharacterized protein</fullName>
    </submittedName>
</protein>
<proteinExistence type="predicted"/>
<gene>
    <name evidence="1" type="ORF">T4B_4570</name>
</gene>
<keyword evidence="2" id="KW-1185">Reference proteome</keyword>
<evidence type="ECO:0000313" key="2">
    <source>
        <dbReference type="Proteomes" id="UP000054805"/>
    </source>
</evidence>
<organism evidence="1 2">
    <name type="scientific">Trichinella pseudospiralis</name>
    <name type="common">Parasitic roundworm</name>
    <dbReference type="NCBI Taxonomy" id="6337"/>
    <lineage>
        <taxon>Eukaryota</taxon>
        <taxon>Metazoa</taxon>
        <taxon>Ecdysozoa</taxon>
        <taxon>Nematoda</taxon>
        <taxon>Enoplea</taxon>
        <taxon>Dorylaimia</taxon>
        <taxon>Trichinellida</taxon>
        <taxon>Trichinellidae</taxon>
        <taxon>Trichinella</taxon>
    </lineage>
</organism>